<evidence type="ECO:0000313" key="4">
    <source>
        <dbReference type="Proteomes" id="UP001434883"/>
    </source>
</evidence>
<evidence type="ECO:0000313" key="3">
    <source>
        <dbReference type="EMBL" id="MEQ2206973.1"/>
    </source>
</evidence>
<proteinExistence type="predicted"/>
<organism evidence="3 4">
    <name type="scientific">Xenoophorus captivus</name>
    <dbReference type="NCBI Taxonomy" id="1517983"/>
    <lineage>
        <taxon>Eukaryota</taxon>
        <taxon>Metazoa</taxon>
        <taxon>Chordata</taxon>
        <taxon>Craniata</taxon>
        <taxon>Vertebrata</taxon>
        <taxon>Euteleostomi</taxon>
        <taxon>Actinopterygii</taxon>
        <taxon>Neopterygii</taxon>
        <taxon>Teleostei</taxon>
        <taxon>Neoteleostei</taxon>
        <taxon>Acanthomorphata</taxon>
        <taxon>Ovalentaria</taxon>
        <taxon>Atherinomorphae</taxon>
        <taxon>Cyprinodontiformes</taxon>
        <taxon>Goodeidae</taxon>
        <taxon>Xenoophorus</taxon>
    </lineage>
</organism>
<evidence type="ECO:0000256" key="1">
    <source>
        <dbReference type="SAM" id="MobiDB-lite"/>
    </source>
</evidence>
<feature type="compositionally biased region" description="Basic and acidic residues" evidence="1">
    <location>
        <begin position="89"/>
        <end position="99"/>
    </location>
</feature>
<feature type="transmembrane region" description="Helical" evidence="2">
    <location>
        <begin position="12"/>
        <end position="32"/>
    </location>
</feature>
<evidence type="ECO:0000256" key="2">
    <source>
        <dbReference type="SAM" id="Phobius"/>
    </source>
</evidence>
<keyword evidence="2" id="KW-1133">Transmembrane helix</keyword>
<accession>A0ABV0RFN5</accession>
<protein>
    <submittedName>
        <fullName evidence="3">Uncharacterized protein</fullName>
    </submittedName>
</protein>
<dbReference type="Proteomes" id="UP001434883">
    <property type="component" value="Unassembled WGS sequence"/>
</dbReference>
<comment type="caution">
    <text evidence="3">The sequence shown here is derived from an EMBL/GenBank/DDBJ whole genome shotgun (WGS) entry which is preliminary data.</text>
</comment>
<dbReference type="EMBL" id="JAHRIN010043608">
    <property type="protein sequence ID" value="MEQ2206973.1"/>
    <property type="molecule type" value="Genomic_DNA"/>
</dbReference>
<keyword evidence="2" id="KW-0472">Membrane</keyword>
<reference evidence="3 4" key="1">
    <citation type="submission" date="2021-06" db="EMBL/GenBank/DDBJ databases">
        <authorList>
            <person name="Palmer J.M."/>
        </authorList>
    </citation>
    <scope>NUCLEOTIDE SEQUENCE [LARGE SCALE GENOMIC DNA]</scope>
    <source>
        <strain evidence="3 4">XC_2019</strain>
        <tissue evidence="3">Muscle</tissue>
    </source>
</reference>
<name>A0ABV0RFN5_9TELE</name>
<keyword evidence="2" id="KW-0812">Transmembrane</keyword>
<feature type="region of interest" description="Disordered" evidence="1">
    <location>
        <begin position="66"/>
        <end position="99"/>
    </location>
</feature>
<keyword evidence="4" id="KW-1185">Reference proteome</keyword>
<gene>
    <name evidence="3" type="ORF">XENOCAPTIV_005509</name>
</gene>
<sequence length="99" mass="11455">MDVNGGNLIKQNVFGIFLLLKLEIFSLTIVLLQKYRQRGGVLNVTSVNLKIICITVERQVIPTHNHSGWQQIKGKKEGDQEWNSVASHTTEEHWRKMHY</sequence>